<organism evidence="7 8">
    <name type="scientific">Lentihominibacter hominis</name>
    <dbReference type="NCBI Taxonomy" id="2763645"/>
    <lineage>
        <taxon>Bacteria</taxon>
        <taxon>Bacillati</taxon>
        <taxon>Bacillota</taxon>
        <taxon>Clostridia</taxon>
        <taxon>Peptostreptococcales</taxon>
        <taxon>Anaerovoracaceae</taxon>
        <taxon>Lentihominibacter</taxon>
    </lineage>
</organism>
<protein>
    <submittedName>
        <fullName evidence="7">NfeD family protein</fullName>
    </submittedName>
</protein>
<dbReference type="RefSeq" id="WP_177268117.1">
    <property type="nucleotide sequence ID" value="NZ_JACRTA010000001.1"/>
</dbReference>
<keyword evidence="3 5" id="KW-1133">Transmembrane helix</keyword>
<dbReference type="GO" id="GO:0005886">
    <property type="term" value="C:plasma membrane"/>
    <property type="evidence" value="ECO:0007669"/>
    <property type="project" value="TreeGrafter"/>
</dbReference>
<comment type="subcellular location">
    <subcellularLocation>
        <location evidence="1">Membrane</location>
        <topology evidence="1">Multi-pass membrane protein</topology>
    </subcellularLocation>
</comment>
<keyword evidence="2 5" id="KW-0812">Transmembrane</keyword>
<evidence type="ECO:0000256" key="2">
    <source>
        <dbReference type="ARBA" id="ARBA00022692"/>
    </source>
</evidence>
<dbReference type="Proteomes" id="UP000610862">
    <property type="component" value="Unassembled WGS sequence"/>
</dbReference>
<dbReference type="PANTHER" id="PTHR33507:SF3">
    <property type="entry name" value="INNER MEMBRANE PROTEIN YBBJ"/>
    <property type="match status" value="1"/>
</dbReference>
<dbReference type="AlphaFoldDB" id="A0A926E502"/>
<evidence type="ECO:0000256" key="4">
    <source>
        <dbReference type="ARBA" id="ARBA00023136"/>
    </source>
</evidence>
<dbReference type="InterPro" id="IPR052165">
    <property type="entry name" value="Membrane_assoc_protease"/>
</dbReference>
<evidence type="ECO:0000256" key="1">
    <source>
        <dbReference type="ARBA" id="ARBA00004141"/>
    </source>
</evidence>
<feature type="transmembrane region" description="Helical" evidence="5">
    <location>
        <begin position="43"/>
        <end position="70"/>
    </location>
</feature>
<sequence>MTVLGITFSAAVLWLFVAGIMSILEAITLGLTCIWFAGGAVGASIAAMLGAPVVIQVIVFLIISIVLLAVTRPIAKKRFNAKVERTNVEAIPGKEGIVEKEIPVYGSGQVRVGGKMWTAVSPGNKIAEGSIVIVKDVRGVTLTVEEKKSEE</sequence>
<dbReference type="PANTHER" id="PTHR33507">
    <property type="entry name" value="INNER MEMBRANE PROTEIN YBBJ"/>
    <property type="match status" value="1"/>
</dbReference>
<name>A0A926E502_9FIRM</name>
<evidence type="ECO:0000313" key="8">
    <source>
        <dbReference type="Proteomes" id="UP000610862"/>
    </source>
</evidence>
<gene>
    <name evidence="7" type="ORF">H8692_03880</name>
</gene>
<feature type="transmembrane region" description="Helical" evidence="5">
    <location>
        <begin position="12"/>
        <end position="37"/>
    </location>
</feature>
<accession>A0A926E502</accession>
<dbReference type="SUPFAM" id="SSF141322">
    <property type="entry name" value="NfeD domain-like"/>
    <property type="match status" value="1"/>
</dbReference>
<dbReference type="InterPro" id="IPR002810">
    <property type="entry name" value="NfeD-like_C"/>
</dbReference>
<keyword evidence="4 5" id="KW-0472">Membrane</keyword>
<evidence type="ECO:0000256" key="5">
    <source>
        <dbReference type="SAM" id="Phobius"/>
    </source>
</evidence>
<proteinExistence type="predicted"/>
<evidence type="ECO:0000259" key="6">
    <source>
        <dbReference type="Pfam" id="PF01957"/>
    </source>
</evidence>
<dbReference type="Pfam" id="PF01957">
    <property type="entry name" value="NfeD"/>
    <property type="match status" value="1"/>
</dbReference>
<evidence type="ECO:0000313" key="7">
    <source>
        <dbReference type="EMBL" id="MBC8567905.1"/>
    </source>
</evidence>
<reference evidence="7" key="1">
    <citation type="submission" date="2020-08" db="EMBL/GenBank/DDBJ databases">
        <title>Genome public.</title>
        <authorList>
            <person name="Liu C."/>
            <person name="Sun Q."/>
        </authorList>
    </citation>
    <scope>NUCLEOTIDE SEQUENCE</scope>
    <source>
        <strain evidence="7">NSJ-24</strain>
    </source>
</reference>
<keyword evidence="8" id="KW-1185">Reference proteome</keyword>
<feature type="domain" description="NfeD-like C-terminal" evidence="6">
    <location>
        <begin position="89"/>
        <end position="145"/>
    </location>
</feature>
<dbReference type="Gene3D" id="2.40.50.140">
    <property type="entry name" value="Nucleic acid-binding proteins"/>
    <property type="match status" value="1"/>
</dbReference>
<dbReference type="EMBL" id="JACRTA010000001">
    <property type="protein sequence ID" value="MBC8567905.1"/>
    <property type="molecule type" value="Genomic_DNA"/>
</dbReference>
<evidence type="ECO:0000256" key="3">
    <source>
        <dbReference type="ARBA" id="ARBA00022989"/>
    </source>
</evidence>
<dbReference type="InterPro" id="IPR012340">
    <property type="entry name" value="NA-bd_OB-fold"/>
</dbReference>
<comment type="caution">
    <text evidence="7">The sequence shown here is derived from an EMBL/GenBank/DDBJ whole genome shotgun (WGS) entry which is preliminary data.</text>
</comment>